<dbReference type="VEuPathDB" id="CryptoDB:Cvel_9069"/>
<gene>
    <name evidence="4" type="ORF">Cvel_9069</name>
</gene>
<accession>A0A0G4HWQ3</accession>
<sequence length="360" mass="37984">MTKRKELTEAIPLADLKSLCTKAVKRIGYDDADTEILTDCMLAAQIRGNNQGIIKIPTGGLTPDPKAVAPKIVHESKLSARMDGGQTAGMVVVGKAVDLAVSKAKDHGIGMVGTFNTSTSSGYLGYYAKRAADKGLVTIIFANSPEFVCPEGAVQAIFGTNPLAFGIPRGDGQPPLILDMATAAIALFGVLQAKTAGQELPEGVAFDPQGNETKDPAGALAGAIRTFGGYKGSHLALMVELLAGPLCGAATENKKAAKSWGHLILCIDPETLVPADEFKKSVQIVLDRVKNAKRKEGAPELFLPGERGDATAAENEKRGFIEVEANLLRDLKKVAGEEEKEKEEEKLNGHTNGTSEQNGH</sequence>
<dbReference type="InterPro" id="IPR043143">
    <property type="entry name" value="Mal/L-sulf/L-lact_DH-like_NADP"/>
</dbReference>
<dbReference type="PANTHER" id="PTHR11091:SF0">
    <property type="entry name" value="MALATE DEHYDROGENASE"/>
    <property type="match status" value="1"/>
</dbReference>
<dbReference type="SUPFAM" id="SSF89733">
    <property type="entry name" value="L-sulfolactate dehydrogenase-like"/>
    <property type="match status" value="1"/>
</dbReference>
<reference evidence="4" key="1">
    <citation type="submission" date="2014-11" db="EMBL/GenBank/DDBJ databases">
        <authorList>
            <person name="Otto D Thomas"/>
            <person name="Naeem Raeece"/>
        </authorList>
    </citation>
    <scope>NUCLEOTIDE SEQUENCE</scope>
</reference>
<dbReference type="PhylomeDB" id="A0A0G4HWQ3"/>
<feature type="compositionally biased region" description="Basic and acidic residues" evidence="3">
    <location>
        <begin position="334"/>
        <end position="348"/>
    </location>
</feature>
<organism evidence="4">
    <name type="scientific">Chromera velia CCMP2878</name>
    <dbReference type="NCBI Taxonomy" id="1169474"/>
    <lineage>
        <taxon>Eukaryota</taxon>
        <taxon>Sar</taxon>
        <taxon>Alveolata</taxon>
        <taxon>Colpodellida</taxon>
        <taxon>Chromeraceae</taxon>
        <taxon>Chromera</taxon>
    </lineage>
</organism>
<evidence type="ECO:0000256" key="1">
    <source>
        <dbReference type="ARBA" id="ARBA00006056"/>
    </source>
</evidence>
<dbReference type="InterPro" id="IPR003767">
    <property type="entry name" value="Malate/L-lactate_DH-like"/>
</dbReference>
<evidence type="ECO:0008006" key="5">
    <source>
        <dbReference type="Google" id="ProtNLM"/>
    </source>
</evidence>
<feature type="region of interest" description="Disordered" evidence="3">
    <location>
        <begin position="334"/>
        <end position="360"/>
    </location>
</feature>
<evidence type="ECO:0000256" key="2">
    <source>
        <dbReference type="ARBA" id="ARBA00023002"/>
    </source>
</evidence>
<proteinExistence type="inferred from homology"/>
<evidence type="ECO:0000313" key="4">
    <source>
        <dbReference type="EMBL" id="CEM48869.1"/>
    </source>
</evidence>
<dbReference type="InterPro" id="IPR036111">
    <property type="entry name" value="Mal/L-sulfo/L-lacto_DH-like_sf"/>
</dbReference>
<dbReference type="InterPro" id="IPR043144">
    <property type="entry name" value="Mal/L-sulf/L-lact_DH-like_ah"/>
</dbReference>
<evidence type="ECO:0000256" key="3">
    <source>
        <dbReference type="SAM" id="MobiDB-lite"/>
    </source>
</evidence>
<dbReference type="EMBL" id="CDMZ01004171">
    <property type="protein sequence ID" value="CEM48869.1"/>
    <property type="molecule type" value="Genomic_DNA"/>
</dbReference>
<keyword evidence="2" id="KW-0560">Oxidoreductase</keyword>
<dbReference type="GO" id="GO:0016491">
    <property type="term" value="F:oxidoreductase activity"/>
    <property type="evidence" value="ECO:0007669"/>
    <property type="project" value="UniProtKB-KW"/>
</dbReference>
<name>A0A0G4HWQ3_9ALVE</name>
<dbReference type="PANTHER" id="PTHR11091">
    <property type="entry name" value="OXIDOREDUCTASE-RELATED"/>
    <property type="match status" value="1"/>
</dbReference>
<dbReference type="Gene3D" id="1.10.1530.10">
    <property type="match status" value="1"/>
</dbReference>
<dbReference type="AlphaFoldDB" id="A0A0G4HWQ3"/>
<dbReference type="Pfam" id="PF02615">
    <property type="entry name" value="Ldh_2"/>
    <property type="match status" value="1"/>
</dbReference>
<dbReference type="Gene3D" id="3.30.1370.60">
    <property type="entry name" value="Hypothetical oxidoreductase yiak, domain 2"/>
    <property type="match status" value="1"/>
</dbReference>
<feature type="compositionally biased region" description="Polar residues" evidence="3">
    <location>
        <begin position="349"/>
        <end position="360"/>
    </location>
</feature>
<protein>
    <recommendedName>
        <fullName evidence="5">Malate dehydrogenase</fullName>
    </recommendedName>
</protein>
<comment type="similarity">
    <text evidence="1">Belongs to the LDH2/MDH2 oxidoreductase family.</text>
</comment>